<dbReference type="InterPro" id="IPR042270">
    <property type="entry name" value="DusC_C"/>
</dbReference>
<dbReference type="Pfam" id="PF01207">
    <property type="entry name" value="Dus"/>
    <property type="match status" value="1"/>
</dbReference>
<dbReference type="AlphaFoldDB" id="A0A2V1H1A6"/>
<dbReference type="OrthoDB" id="5289281at2"/>
<dbReference type="GO" id="GO:0000049">
    <property type="term" value="F:tRNA binding"/>
    <property type="evidence" value="ECO:0007669"/>
    <property type="project" value="UniProtKB-UniRule"/>
</dbReference>
<evidence type="ECO:0000256" key="7">
    <source>
        <dbReference type="ARBA" id="ARBA00022884"/>
    </source>
</evidence>
<feature type="site" description="Interacts with tRNA; defines subfamily-specific binding signature" evidence="9">
    <location>
        <position position="294"/>
    </location>
</feature>
<dbReference type="InterPro" id="IPR032886">
    <property type="entry name" value="DusC"/>
</dbReference>
<gene>
    <name evidence="9" type="primary">dusC</name>
    <name evidence="14" type="ORF">DC094_10815</name>
</gene>
<dbReference type="EMBL" id="QDDL01000003">
    <property type="protein sequence ID" value="PVZ69812.1"/>
    <property type="molecule type" value="Genomic_DNA"/>
</dbReference>
<keyword evidence="7 9" id="KW-0694">RNA-binding</keyword>
<feature type="active site" description="Proton donor" evidence="9 11">
    <location>
        <position position="91"/>
    </location>
</feature>
<feature type="site" description="Interacts with tRNA; defines subfamily-specific binding signature" evidence="9">
    <location>
        <position position="28"/>
    </location>
</feature>
<dbReference type="GO" id="GO:0050660">
    <property type="term" value="F:flavin adenine dinucleotide binding"/>
    <property type="evidence" value="ECO:0007669"/>
    <property type="project" value="InterPro"/>
</dbReference>
<evidence type="ECO:0000256" key="6">
    <source>
        <dbReference type="ARBA" id="ARBA00022857"/>
    </source>
</evidence>
<feature type="site" description="Interacts with tRNA; defines subfamily-specific binding signature" evidence="9">
    <location>
        <position position="273"/>
    </location>
</feature>
<keyword evidence="6 9" id="KW-0521">NADP</keyword>
<proteinExistence type="inferred from homology"/>
<keyword evidence="15" id="KW-1185">Reference proteome</keyword>
<keyword evidence="8 9" id="KW-0560">Oxidoreductase</keyword>
<dbReference type="InterPro" id="IPR001269">
    <property type="entry name" value="DUS_fam"/>
</dbReference>
<dbReference type="InterPro" id="IPR013785">
    <property type="entry name" value="Aldolase_TIM"/>
</dbReference>
<dbReference type="Proteomes" id="UP000244906">
    <property type="component" value="Unassembled WGS sequence"/>
</dbReference>
<evidence type="ECO:0000256" key="3">
    <source>
        <dbReference type="ARBA" id="ARBA00022630"/>
    </source>
</evidence>
<comment type="caution">
    <text evidence="9">Lacks conserved residue(s) required for the propagation of feature annotation.</text>
</comment>
<keyword evidence="4 9" id="KW-0288">FMN</keyword>
<comment type="similarity">
    <text evidence="9">Belongs to the Dus family. DusC subfamily.</text>
</comment>
<evidence type="ECO:0000256" key="9">
    <source>
        <dbReference type="HAMAP-Rule" id="MF_02043"/>
    </source>
</evidence>
<evidence type="ECO:0000256" key="11">
    <source>
        <dbReference type="PIRSR" id="PIRSR006621-1"/>
    </source>
</evidence>
<feature type="binding site" evidence="9 12">
    <location>
        <position position="132"/>
    </location>
    <ligand>
        <name>FMN</name>
        <dbReference type="ChEBI" id="CHEBI:58210"/>
    </ligand>
</feature>
<feature type="binding site" evidence="12">
    <location>
        <position position="161"/>
    </location>
    <ligand>
        <name>FMN</name>
        <dbReference type="ChEBI" id="CHEBI:58210"/>
    </ligand>
</feature>
<comment type="similarity">
    <text evidence="10">Belongs to the dus family.</text>
</comment>
<dbReference type="SUPFAM" id="SSF51395">
    <property type="entry name" value="FMN-linked oxidoreductases"/>
    <property type="match status" value="1"/>
</dbReference>
<organism evidence="14 15">
    <name type="scientific">Pelagibaculum spongiae</name>
    <dbReference type="NCBI Taxonomy" id="2080658"/>
    <lineage>
        <taxon>Bacteria</taxon>
        <taxon>Pseudomonadati</taxon>
        <taxon>Pseudomonadota</taxon>
        <taxon>Gammaproteobacteria</taxon>
        <taxon>Oceanospirillales</taxon>
        <taxon>Pelagibaculum</taxon>
    </lineage>
</organism>
<dbReference type="PROSITE" id="PS01136">
    <property type="entry name" value="UPF0034"/>
    <property type="match status" value="1"/>
</dbReference>
<evidence type="ECO:0000256" key="12">
    <source>
        <dbReference type="PIRSR" id="PIRSR006621-2"/>
    </source>
</evidence>
<dbReference type="Gene3D" id="3.20.20.70">
    <property type="entry name" value="Aldolase class I"/>
    <property type="match status" value="1"/>
</dbReference>
<dbReference type="PANTHER" id="PTHR11082">
    <property type="entry name" value="TRNA-DIHYDROURIDINE SYNTHASE"/>
    <property type="match status" value="1"/>
</dbReference>
<keyword evidence="2 9" id="KW-0820">tRNA-binding</keyword>
<evidence type="ECO:0000313" key="14">
    <source>
        <dbReference type="EMBL" id="PVZ69812.1"/>
    </source>
</evidence>
<evidence type="ECO:0000256" key="4">
    <source>
        <dbReference type="ARBA" id="ARBA00022643"/>
    </source>
</evidence>
<evidence type="ECO:0000256" key="8">
    <source>
        <dbReference type="ARBA" id="ARBA00023002"/>
    </source>
</evidence>
<sequence length="310" mass="34484">MEGLLDPAIRDLLGRLGGFQLATTEFLRVTNQLYPQKVFTRIMPELANNCQTKSGIPVHLQLLGSDPIAMADNAAKAAELGAIGIDLNFGCPAKTVNKHGGGALLLKEPTKVYQIINQVRQAVPKEIPVTAKLRLGWDDPELIYETAPAAESAGANWLTIHARTRVDGYKHPARWEWLAKAKQQLNIDIVANGDIKTADDYFRCLEISECHSVMIGRGIVYNPGLALEIEQALQGKVSTGRLVDWPRILQMIDEYHQFLIEKGLGKHAVSRTKQWIRELAKHYIEADVLFEQIKKEKCSVTAGKFIQNAI</sequence>
<feature type="domain" description="DUS-like FMN-binding" evidence="13">
    <location>
        <begin position="1"/>
        <end position="281"/>
    </location>
</feature>
<dbReference type="HAMAP" id="MF_02043">
    <property type="entry name" value="DusC_subfam"/>
    <property type="match status" value="1"/>
</dbReference>
<keyword evidence="12" id="KW-0547">Nucleotide-binding</keyword>
<dbReference type="InterPro" id="IPR035587">
    <property type="entry name" value="DUS-like_FMN-bd"/>
</dbReference>
<dbReference type="EC" id="1.3.1.-" evidence="9"/>
<comment type="cofactor">
    <cofactor evidence="1 9 10 12">
        <name>FMN</name>
        <dbReference type="ChEBI" id="CHEBI:58210"/>
    </cofactor>
</comment>
<comment type="catalytic activity">
    <reaction evidence="9">
        <text>5,6-dihydrouridine(16) in tRNA + NAD(+) = uridine(16) in tRNA + NADH + H(+)</text>
        <dbReference type="Rhea" id="RHEA:53380"/>
        <dbReference type="Rhea" id="RHEA-COMP:13543"/>
        <dbReference type="Rhea" id="RHEA-COMP:13544"/>
        <dbReference type="ChEBI" id="CHEBI:15378"/>
        <dbReference type="ChEBI" id="CHEBI:57540"/>
        <dbReference type="ChEBI" id="CHEBI:57945"/>
        <dbReference type="ChEBI" id="CHEBI:65315"/>
        <dbReference type="ChEBI" id="CHEBI:74443"/>
    </reaction>
</comment>
<comment type="catalytic activity">
    <reaction evidence="9">
        <text>5,6-dihydrouridine(16) in tRNA + NADP(+) = uridine(16) in tRNA + NADPH + H(+)</text>
        <dbReference type="Rhea" id="RHEA:53376"/>
        <dbReference type="Rhea" id="RHEA-COMP:13543"/>
        <dbReference type="Rhea" id="RHEA-COMP:13544"/>
        <dbReference type="ChEBI" id="CHEBI:15378"/>
        <dbReference type="ChEBI" id="CHEBI:57783"/>
        <dbReference type="ChEBI" id="CHEBI:58349"/>
        <dbReference type="ChEBI" id="CHEBI:65315"/>
        <dbReference type="ChEBI" id="CHEBI:74443"/>
    </reaction>
</comment>
<dbReference type="GO" id="GO:0102262">
    <property type="term" value="F:tRNA-dihydrouridine16 synthase activity"/>
    <property type="evidence" value="ECO:0007669"/>
    <property type="project" value="RHEA"/>
</dbReference>
<dbReference type="InterPro" id="IPR018517">
    <property type="entry name" value="tRNA_hU_synthase_CS"/>
</dbReference>
<feature type="binding site" evidence="9">
    <location>
        <begin position="192"/>
        <end position="194"/>
    </location>
    <ligand>
        <name>FMN</name>
        <dbReference type="ChEBI" id="CHEBI:58210"/>
    </ligand>
</feature>
<keyword evidence="3 9" id="KW-0285">Flavoprotein</keyword>
<dbReference type="GO" id="GO:0010181">
    <property type="term" value="F:FMN binding"/>
    <property type="evidence" value="ECO:0007669"/>
    <property type="project" value="UniProtKB-UniRule"/>
</dbReference>
<dbReference type="PIRSF" id="PIRSF006621">
    <property type="entry name" value="Dus"/>
    <property type="match status" value="1"/>
</dbReference>
<feature type="site" description="Interacts with tRNA" evidence="9">
    <location>
        <position position="169"/>
    </location>
</feature>
<dbReference type="Gene3D" id="1.20.225.30">
    <property type="entry name" value="Dihydrouridine synthase, C-terminal recognition domain"/>
    <property type="match status" value="1"/>
</dbReference>
<evidence type="ECO:0000313" key="15">
    <source>
        <dbReference type="Proteomes" id="UP000244906"/>
    </source>
</evidence>
<evidence type="ECO:0000256" key="1">
    <source>
        <dbReference type="ARBA" id="ARBA00001917"/>
    </source>
</evidence>
<feature type="site" description="Interacts with tRNA; defines subfamily-specific binding signature" evidence="9">
    <location>
        <position position="271"/>
    </location>
</feature>
<evidence type="ECO:0000259" key="13">
    <source>
        <dbReference type="Pfam" id="PF01207"/>
    </source>
</evidence>
<evidence type="ECO:0000256" key="10">
    <source>
        <dbReference type="PIRNR" id="PIRNR006621"/>
    </source>
</evidence>
<feature type="binding site" evidence="9 12">
    <location>
        <position position="61"/>
    </location>
    <ligand>
        <name>FMN</name>
        <dbReference type="ChEBI" id="CHEBI:58210"/>
    </ligand>
</feature>
<dbReference type="CDD" id="cd02801">
    <property type="entry name" value="DUS_like_FMN"/>
    <property type="match status" value="1"/>
</dbReference>
<evidence type="ECO:0000256" key="5">
    <source>
        <dbReference type="ARBA" id="ARBA00022694"/>
    </source>
</evidence>
<protein>
    <recommendedName>
        <fullName evidence="9">tRNA-dihydrouridine(16) synthase</fullName>
        <ecNumber evidence="9">1.3.1.-</ecNumber>
    </recommendedName>
    <alternativeName>
        <fullName evidence="9">U16-specific dihydrouridine synthase</fullName>
        <shortName evidence="9">U16-specific Dus</shortName>
    </alternativeName>
    <alternativeName>
        <fullName evidence="9">tRNA-dihydrouridine synthase C</fullName>
    </alternativeName>
</protein>
<name>A0A2V1H1A6_9GAMM</name>
<feature type="site" description="Interacts with tRNA" evidence="9">
    <location>
        <position position="88"/>
    </location>
</feature>
<comment type="caution">
    <text evidence="14">The sequence shown here is derived from an EMBL/GenBank/DDBJ whole genome shotgun (WGS) entry which is preliminary data.</text>
</comment>
<evidence type="ECO:0000256" key="2">
    <source>
        <dbReference type="ARBA" id="ARBA00022555"/>
    </source>
</evidence>
<comment type="function">
    <text evidence="9">Catalyzes the synthesis of 5,6-dihydrouridine (D), a modified base found in the D-loop of most tRNAs, via the reduction of the C5-C6 double bond in target uridines. Specifically modifies U16 in tRNAs.</text>
</comment>
<accession>A0A2V1H1A6</accession>
<reference evidence="14 15" key="1">
    <citation type="submission" date="2018-04" db="EMBL/GenBank/DDBJ databases">
        <title>Thalassorhabdus spongiae gen. nov., sp. nov., isolated from a marine sponge in South-West Iceland.</title>
        <authorList>
            <person name="Knobloch S."/>
            <person name="Daussin A."/>
            <person name="Johannsson R."/>
            <person name="Marteinsson V.T."/>
        </authorList>
    </citation>
    <scope>NUCLEOTIDE SEQUENCE [LARGE SCALE GENOMIC DNA]</scope>
    <source>
        <strain evidence="14 15">Hp12</strain>
    </source>
</reference>
<dbReference type="PANTHER" id="PTHR11082:SF26">
    <property type="entry name" value="TRNA-DIHYDROURIDINE(16) SYNTHASE"/>
    <property type="match status" value="1"/>
</dbReference>
<feature type="binding site" evidence="9 12">
    <location>
        <begin position="216"/>
        <end position="217"/>
    </location>
    <ligand>
        <name>FMN</name>
        <dbReference type="ChEBI" id="CHEBI:58210"/>
    </ligand>
</feature>
<keyword evidence="5 9" id="KW-0819">tRNA processing</keyword>